<gene>
    <name evidence="14" type="ORF">Pmani_039880</name>
</gene>
<comment type="similarity">
    <text evidence="2">Belongs to the G-protein coupled receptor 1 family.</text>
</comment>
<feature type="transmembrane region" description="Helical" evidence="12">
    <location>
        <begin position="84"/>
        <end position="105"/>
    </location>
</feature>
<proteinExistence type="inferred from homology"/>
<dbReference type="InterPro" id="IPR017452">
    <property type="entry name" value="GPCR_Rhodpsn_7TM"/>
</dbReference>
<dbReference type="Gene3D" id="1.20.1070.10">
    <property type="entry name" value="Rhodopsin 7-helix transmembrane proteins"/>
    <property type="match status" value="1"/>
</dbReference>
<name>A0AAE1ND21_9EUCA</name>
<evidence type="ECO:0000313" key="14">
    <source>
        <dbReference type="EMBL" id="KAK4287036.1"/>
    </source>
</evidence>
<feature type="compositionally biased region" description="Low complexity" evidence="11">
    <location>
        <begin position="1"/>
        <end position="10"/>
    </location>
</feature>
<feature type="region of interest" description="Disordered" evidence="11">
    <location>
        <begin position="1"/>
        <end position="21"/>
    </location>
</feature>
<evidence type="ECO:0000259" key="13">
    <source>
        <dbReference type="PROSITE" id="PS50262"/>
    </source>
</evidence>
<evidence type="ECO:0000256" key="11">
    <source>
        <dbReference type="SAM" id="MobiDB-lite"/>
    </source>
</evidence>
<keyword evidence="8" id="KW-0675">Receptor</keyword>
<feature type="transmembrane region" description="Helical" evidence="12">
    <location>
        <begin position="263"/>
        <end position="285"/>
    </location>
</feature>
<evidence type="ECO:0000256" key="7">
    <source>
        <dbReference type="ARBA" id="ARBA00023136"/>
    </source>
</evidence>
<evidence type="ECO:0000256" key="10">
    <source>
        <dbReference type="ARBA" id="ARBA00023224"/>
    </source>
</evidence>
<keyword evidence="7 12" id="KW-0472">Membrane</keyword>
<keyword evidence="3" id="KW-1003">Cell membrane</keyword>
<dbReference type="InterPro" id="IPR000276">
    <property type="entry name" value="GPCR_Rhodpsn"/>
</dbReference>
<keyword evidence="10" id="KW-0807">Transducer</keyword>
<reference evidence="14" key="1">
    <citation type="submission" date="2023-11" db="EMBL/GenBank/DDBJ databases">
        <title>Genome assemblies of two species of porcelain crab, Petrolisthes cinctipes and Petrolisthes manimaculis (Anomura: Porcellanidae).</title>
        <authorList>
            <person name="Angst P."/>
        </authorList>
    </citation>
    <scope>NUCLEOTIDE SEQUENCE</scope>
    <source>
        <strain evidence="14">PB745_02</strain>
        <tissue evidence="14">Gill</tissue>
    </source>
</reference>
<evidence type="ECO:0000256" key="4">
    <source>
        <dbReference type="ARBA" id="ARBA00022692"/>
    </source>
</evidence>
<dbReference type="CDD" id="cd00637">
    <property type="entry name" value="7tm_classA_rhodopsin-like"/>
    <property type="match status" value="1"/>
</dbReference>
<evidence type="ECO:0000256" key="1">
    <source>
        <dbReference type="ARBA" id="ARBA00004651"/>
    </source>
</evidence>
<evidence type="ECO:0000256" key="3">
    <source>
        <dbReference type="ARBA" id="ARBA00022475"/>
    </source>
</evidence>
<protein>
    <recommendedName>
        <fullName evidence="13">G-protein coupled receptors family 1 profile domain-containing protein</fullName>
    </recommendedName>
</protein>
<dbReference type="Pfam" id="PF00001">
    <property type="entry name" value="7tm_1"/>
    <property type="match status" value="1"/>
</dbReference>
<accession>A0AAE1ND21</accession>
<comment type="subcellular location">
    <subcellularLocation>
        <location evidence="1">Cell membrane</location>
        <topology evidence="1">Multi-pass membrane protein</topology>
    </subcellularLocation>
</comment>
<feature type="transmembrane region" description="Helical" evidence="12">
    <location>
        <begin position="160"/>
        <end position="183"/>
    </location>
</feature>
<dbReference type="AlphaFoldDB" id="A0AAE1ND21"/>
<dbReference type="Proteomes" id="UP001292094">
    <property type="component" value="Unassembled WGS sequence"/>
</dbReference>
<dbReference type="GO" id="GO:0005886">
    <property type="term" value="C:plasma membrane"/>
    <property type="evidence" value="ECO:0007669"/>
    <property type="project" value="UniProtKB-SubCell"/>
</dbReference>
<dbReference type="PANTHER" id="PTHR24246">
    <property type="entry name" value="OLFACTORY RECEPTOR AND ADENOSINE RECEPTOR"/>
    <property type="match status" value="1"/>
</dbReference>
<evidence type="ECO:0000313" key="15">
    <source>
        <dbReference type="Proteomes" id="UP001292094"/>
    </source>
</evidence>
<sequence>MHPQHHTTTTTPPPLPLLPLHHHNNNHTTTHGFSSHLLDFVTASVFIIAIVGTVGNLLAVLSLKMSKKLQQSPSTSFMVNLPMCLLPVCLLGMPMYGIACIHLQYSGTTLYPDALSVGAFVVGLILSQVHLHTICAIAFNRLLAVVWPQIYKRVMLTRRVRVYIGLLWFYSVLLWLPSYFGWFGHLEFDQEELMVTLKGVRSIRATHIFFTFILPVLFTGSCYLIMYIKMRHSKRSREVKRRRKSVTEDPTLKQWDDQVTRTILIIFLILVCCNVPHMAIHVVHIHQPQPVAWLVLHMVFWFQFCLDPVVYYLIHLHYHLTRDDMRMDEELRLQSSIT</sequence>
<evidence type="ECO:0000256" key="9">
    <source>
        <dbReference type="ARBA" id="ARBA00023180"/>
    </source>
</evidence>
<evidence type="ECO:0000256" key="12">
    <source>
        <dbReference type="SAM" id="Phobius"/>
    </source>
</evidence>
<dbReference type="PANTHER" id="PTHR24246:SF27">
    <property type="entry name" value="ADENOSINE RECEPTOR, ISOFORM A"/>
    <property type="match status" value="1"/>
</dbReference>
<feature type="domain" description="G-protein coupled receptors family 1 profile" evidence="13">
    <location>
        <begin position="55"/>
        <end position="311"/>
    </location>
</feature>
<feature type="transmembrane region" description="Helical" evidence="12">
    <location>
        <begin position="40"/>
        <end position="63"/>
    </location>
</feature>
<keyword evidence="4 12" id="KW-0812">Transmembrane</keyword>
<keyword evidence="6" id="KW-0297">G-protein coupled receptor</keyword>
<evidence type="ECO:0000256" key="5">
    <source>
        <dbReference type="ARBA" id="ARBA00022989"/>
    </source>
</evidence>
<dbReference type="PROSITE" id="PS50262">
    <property type="entry name" value="G_PROTEIN_RECEP_F1_2"/>
    <property type="match status" value="1"/>
</dbReference>
<feature type="transmembrane region" description="Helical" evidence="12">
    <location>
        <begin position="203"/>
        <end position="228"/>
    </location>
</feature>
<organism evidence="14 15">
    <name type="scientific">Petrolisthes manimaculis</name>
    <dbReference type="NCBI Taxonomy" id="1843537"/>
    <lineage>
        <taxon>Eukaryota</taxon>
        <taxon>Metazoa</taxon>
        <taxon>Ecdysozoa</taxon>
        <taxon>Arthropoda</taxon>
        <taxon>Crustacea</taxon>
        <taxon>Multicrustacea</taxon>
        <taxon>Malacostraca</taxon>
        <taxon>Eumalacostraca</taxon>
        <taxon>Eucarida</taxon>
        <taxon>Decapoda</taxon>
        <taxon>Pleocyemata</taxon>
        <taxon>Anomura</taxon>
        <taxon>Galatheoidea</taxon>
        <taxon>Porcellanidae</taxon>
        <taxon>Petrolisthes</taxon>
    </lineage>
</organism>
<keyword evidence="9" id="KW-0325">Glycoprotein</keyword>
<dbReference type="SUPFAM" id="SSF81321">
    <property type="entry name" value="Family A G protein-coupled receptor-like"/>
    <property type="match status" value="1"/>
</dbReference>
<evidence type="ECO:0000256" key="2">
    <source>
        <dbReference type="ARBA" id="ARBA00010663"/>
    </source>
</evidence>
<feature type="transmembrane region" description="Helical" evidence="12">
    <location>
        <begin position="291"/>
        <end position="314"/>
    </location>
</feature>
<keyword evidence="15" id="KW-1185">Reference proteome</keyword>
<keyword evidence="5 12" id="KW-1133">Transmembrane helix</keyword>
<evidence type="ECO:0000256" key="8">
    <source>
        <dbReference type="ARBA" id="ARBA00023170"/>
    </source>
</evidence>
<comment type="caution">
    <text evidence="14">The sequence shown here is derived from an EMBL/GenBank/DDBJ whole genome shotgun (WGS) entry which is preliminary data.</text>
</comment>
<dbReference type="GO" id="GO:0004930">
    <property type="term" value="F:G protein-coupled receptor activity"/>
    <property type="evidence" value="ECO:0007669"/>
    <property type="project" value="UniProtKB-KW"/>
</dbReference>
<feature type="transmembrane region" description="Helical" evidence="12">
    <location>
        <begin position="117"/>
        <end position="139"/>
    </location>
</feature>
<dbReference type="PRINTS" id="PR00237">
    <property type="entry name" value="GPCRRHODOPSN"/>
</dbReference>
<dbReference type="EMBL" id="JAWZYT010007133">
    <property type="protein sequence ID" value="KAK4287036.1"/>
    <property type="molecule type" value="Genomic_DNA"/>
</dbReference>
<evidence type="ECO:0000256" key="6">
    <source>
        <dbReference type="ARBA" id="ARBA00023040"/>
    </source>
</evidence>